<sequence>PEGELRKRLSTIELADGAAYLSLRSGIPLTPVYIHNIAPGPHPDSLLGRSDSWEALASIVANVFRKIELHVGDPIFPDHPDPSARDRRAIELINKKILSELDRLSEIARQGSFGRTNDGDRGS</sequence>
<feature type="non-terminal residue" evidence="1">
    <location>
        <position position="1"/>
    </location>
</feature>
<dbReference type="EMBL" id="BLRV01000142">
    <property type="protein sequence ID" value="GFP21930.1"/>
    <property type="molecule type" value="Genomic_DNA"/>
</dbReference>
<evidence type="ECO:0000313" key="1">
    <source>
        <dbReference type="EMBL" id="GFP21930.1"/>
    </source>
</evidence>
<evidence type="ECO:0000313" key="2">
    <source>
        <dbReference type="Proteomes" id="UP000580051"/>
    </source>
</evidence>
<evidence type="ECO:0008006" key="3">
    <source>
        <dbReference type="Google" id="ProtNLM"/>
    </source>
</evidence>
<dbReference type="AlphaFoldDB" id="A0A6V8NRD0"/>
<name>A0A6V8NRD0_9ACTN</name>
<gene>
    <name evidence="1" type="ORF">HKBW3S06_01156</name>
</gene>
<comment type="caution">
    <text evidence="1">The sequence shown here is derived from an EMBL/GenBank/DDBJ whole genome shotgun (WGS) entry which is preliminary data.</text>
</comment>
<organism evidence="1 2">
    <name type="scientific">Candidatus Hakubella thermalkaliphila</name>
    <dbReference type="NCBI Taxonomy" id="2754717"/>
    <lineage>
        <taxon>Bacteria</taxon>
        <taxon>Bacillati</taxon>
        <taxon>Actinomycetota</taxon>
        <taxon>Actinomycetota incertae sedis</taxon>
        <taxon>Candidatus Hakubellales</taxon>
        <taxon>Candidatus Hakubellaceae</taxon>
        <taxon>Candidatus Hakubella</taxon>
    </lineage>
</organism>
<accession>A0A6V8NRD0</accession>
<protein>
    <recommendedName>
        <fullName evidence="3">1-acyl-sn-glycerol-3-phosphate acyltransferase</fullName>
    </recommendedName>
</protein>
<reference evidence="1 2" key="1">
    <citation type="journal article" date="2020" name="Front. Microbiol.">
        <title>Single-cell genomics of novel Actinobacteria with the Wood-Ljungdahl pathway discovered in a serpentinizing system.</title>
        <authorList>
            <person name="Merino N."/>
            <person name="Kawai M."/>
            <person name="Boyd E.S."/>
            <person name="Colman D.R."/>
            <person name="McGlynn S.E."/>
            <person name="Nealson K.H."/>
            <person name="Kurokawa K."/>
            <person name="Hongoh Y."/>
        </authorList>
    </citation>
    <scope>NUCLEOTIDE SEQUENCE [LARGE SCALE GENOMIC DNA]</scope>
    <source>
        <strain evidence="1 2">S06</strain>
    </source>
</reference>
<proteinExistence type="predicted"/>
<dbReference type="Proteomes" id="UP000580051">
    <property type="component" value="Unassembled WGS sequence"/>
</dbReference>